<evidence type="ECO:0000256" key="8">
    <source>
        <dbReference type="ARBA" id="ARBA00022872"/>
    </source>
</evidence>
<dbReference type="GO" id="GO:0042151">
    <property type="term" value="C:nematocyst"/>
    <property type="evidence" value="ECO:0007669"/>
    <property type="project" value="UniProtKB-SubCell"/>
</dbReference>
<evidence type="ECO:0000256" key="7">
    <source>
        <dbReference type="ARBA" id="ARBA00022773"/>
    </source>
</evidence>
<comment type="similarity">
    <text evidence="3">Belongs to the sea anemone type 3 (BDS) potassium channel toxin family.</text>
</comment>
<evidence type="ECO:0000256" key="4">
    <source>
        <dbReference type="ARBA" id="ARBA00022525"/>
    </source>
</evidence>
<dbReference type="InterPro" id="IPR012414">
    <property type="entry name" value="BDS_K_chnl_tox"/>
</dbReference>
<gene>
    <name evidence="12" type="primary">KTx</name>
</gene>
<organism evidence="12">
    <name type="scientific">Anemonia sulcata</name>
    <name type="common">Mediterranean snakelocks sea anemone</name>
    <dbReference type="NCBI Taxonomy" id="6108"/>
    <lineage>
        <taxon>Eukaryota</taxon>
        <taxon>Metazoa</taxon>
        <taxon>Cnidaria</taxon>
        <taxon>Anthozoa</taxon>
        <taxon>Hexacorallia</taxon>
        <taxon>Actiniaria</taxon>
        <taxon>Actiniidae</taxon>
        <taxon>Anemonia</taxon>
    </lineage>
</organism>
<comment type="subcellular location">
    <subcellularLocation>
        <location evidence="1">Nematocyst</location>
    </subcellularLocation>
    <subcellularLocation>
        <location evidence="2">Secreted</location>
    </subcellularLocation>
</comment>
<feature type="chain" id="PRO_5006589216" evidence="11">
    <location>
        <begin position="21"/>
        <end position="82"/>
    </location>
</feature>
<keyword evidence="9" id="KW-1015">Disulfide bond</keyword>
<dbReference type="Pfam" id="PF07936">
    <property type="entry name" value="Defensin_4"/>
    <property type="match status" value="1"/>
</dbReference>
<keyword evidence="11" id="KW-0732">Signal</keyword>
<feature type="signal peptide" evidence="11">
    <location>
        <begin position="1"/>
        <end position="20"/>
    </location>
</feature>
<keyword evidence="7" id="KW-0632">Potassium channel impairing toxin</keyword>
<name>A0A0S1M1A6_ANESU</name>
<evidence type="ECO:0000256" key="11">
    <source>
        <dbReference type="SAM" id="SignalP"/>
    </source>
</evidence>
<reference evidence="12" key="1">
    <citation type="journal article" date="2015" name="Toxicon">
        <title>Multi-copy venom genes hidden in de novo transcriptome assemblies, a cautionary tale with the snakelocks sea anemone Anemonia sulcata (Pennant, 1977).</title>
        <authorList>
            <person name="Macrander J."/>
            <person name="Broe M."/>
            <person name="Daly M."/>
        </authorList>
    </citation>
    <scope>NUCLEOTIDE SEQUENCE</scope>
</reference>
<dbReference type="SUPFAM" id="SSF57392">
    <property type="entry name" value="Defensin-like"/>
    <property type="match status" value="1"/>
</dbReference>
<dbReference type="GO" id="GO:0015459">
    <property type="term" value="F:potassium channel regulator activity"/>
    <property type="evidence" value="ECO:0007669"/>
    <property type="project" value="UniProtKB-KW"/>
</dbReference>
<sequence length="82" mass="9146">MNKVLFLFLVVLVCATIVFASEHPAEEGSPKFRKRAMSCRCNHRGSRVNGDLWLFRDSCPTNQGYTGVCSASFISKCCTPRV</sequence>
<keyword evidence="5" id="KW-1220">Voltage-gated potassium channel impairing toxin</keyword>
<keyword evidence="4" id="KW-0964">Secreted</keyword>
<dbReference type="GO" id="GO:0005576">
    <property type="term" value="C:extracellular region"/>
    <property type="evidence" value="ECO:0007669"/>
    <property type="project" value="UniProtKB-SubCell"/>
</dbReference>
<keyword evidence="8" id="KW-0872">Ion channel impairing toxin</keyword>
<evidence type="ECO:0000256" key="6">
    <source>
        <dbReference type="ARBA" id="ARBA00022656"/>
    </source>
</evidence>
<keyword evidence="12" id="KW-0407">Ion channel</keyword>
<accession>A0A0S1M1A6</accession>
<dbReference type="EMBL" id="KT948958">
    <property type="protein sequence ID" value="ALL34548.1"/>
    <property type="molecule type" value="mRNA"/>
</dbReference>
<evidence type="ECO:0000256" key="2">
    <source>
        <dbReference type="ARBA" id="ARBA00004613"/>
    </source>
</evidence>
<keyword evidence="6" id="KW-0800">Toxin</keyword>
<evidence type="ECO:0000313" key="12">
    <source>
        <dbReference type="EMBL" id="ALL34548.1"/>
    </source>
</evidence>
<dbReference type="GO" id="GO:0034220">
    <property type="term" value="P:monoatomic ion transmembrane transport"/>
    <property type="evidence" value="ECO:0007669"/>
    <property type="project" value="UniProtKB-KW"/>
</dbReference>
<evidence type="ECO:0000256" key="10">
    <source>
        <dbReference type="ARBA" id="ARBA00023331"/>
    </source>
</evidence>
<dbReference type="InterPro" id="IPR023355">
    <property type="entry name" value="Myo_ane_neurotoxin_sf"/>
</dbReference>
<proteinExistence type="evidence at transcript level"/>
<evidence type="ECO:0000256" key="5">
    <source>
        <dbReference type="ARBA" id="ARBA00022635"/>
    </source>
</evidence>
<evidence type="ECO:0000256" key="3">
    <source>
        <dbReference type="ARBA" id="ARBA00007488"/>
    </source>
</evidence>
<keyword evidence="12" id="KW-0406">Ion transport</keyword>
<dbReference type="Gene3D" id="2.20.20.10">
    <property type="entry name" value="Anthopleurin-A"/>
    <property type="match status" value="1"/>
</dbReference>
<dbReference type="GO" id="GO:0090729">
    <property type="term" value="F:toxin activity"/>
    <property type="evidence" value="ECO:0007669"/>
    <property type="project" value="UniProtKB-KW"/>
</dbReference>
<keyword evidence="12" id="KW-0813">Transport</keyword>
<dbReference type="GO" id="GO:0008200">
    <property type="term" value="F:ion channel inhibitor activity"/>
    <property type="evidence" value="ECO:0007669"/>
    <property type="project" value="InterPro"/>
</dbReference>
<dbReference type="AlphaFoldDB" id="A0A0S1M1A6"/>
<evidence type="ECO:0000256" key="9">
    <source>
        <dbReference type="ARBA" id="ARBA00023157"/>
    </source>
</evidence>
<keyword evidence="10" id="KW-0166">Nematocyst</keyword>
<protein>
    <submittedName>
        <fullName evidence="12">Type III potassium channel toxin protein</fullName>
    </submittedName>
</protein>
<evidence type="ECO:0000256" key="1">
    <source>
        <dbReference type="ARBA" id="ARBA00004532"/>
    </source>
</evidence>